<sequence>MIAFFYLGWRSQEGGLSHGRRNRQQRRAGKTTKTTPSRRTAYRFHPSFRRRPPFPSSRVRWQPEGGLVTFPGSLCVSLLLRSRRCLRHRGELLEVEADDGVGEQLCVVHGVPLRHVHHVRLENHRPGLPALPRGELVDGGNGPVIPEAVLSADDGEAEHTPAVVDEVEALGAGARREAGYDADLAEAPRSELATAITPVLEGAAPDEVLVDLGTVEPPDHRPDGGGRGPDPLGEDGGALSRADVVPMVGFDRGAQARILLRRQTRRSPSCCRRSGRNSFAGLHGGIFSVVWLDGSKEAEEGSGT</sequence>
<reference evidence="2" key="1">
    <citation type="submission" date="2021-03" db="EMBL/GenBank/DDBJ databases">
        <authorList>
            <consortium name="Genoscope - CEA"/>
            <person name="William W."/>
        </authorList>
    </citation>
    <scope>NUCLEOTIDE SEQUENCE</scope>
    <source>
        <strain evidence="2">Doubled-haploid Pahang</strain>
    </source>
</reference>
<protein>
    <submittedName>
        <fullName evidence="2">(wild Malaysian banana) hypothetical protein</fullName>
    </submittedName>
</protein>
<gene>
    <name evidence="2" type="ORF">GSMUA_348790.1</name>
</gene>
<feature type="compositionally biased region" description="Basic residues" evidence="1">
    <location>
        <begin position="18"/>
        <end position="30"/>
    </location>
</feature>
<organism evidence="2">
    <name type="scientific">Musa acuminata subsp. malaccensis</name>
    <name type="common">Wild banana</name>
    <name type="synonym">Musa malaccensis</name>
    <dbReference type="NCBI Taxonomy" id="214687"/>
    <lineage>
        <taxon>Eukaryota</taxon>
        <taxon>Viridiplantae</taxon>
        <taxon>Streptophyta</taxon>
        <taxon>Embryophyta</taxon>
        <taxon>Tracheophyta</taxon>
        <taxon>Spermatophyta</taxon>
        <taxon>Magnoliopsida</taxon>
        <taxon>Liliopsida</taxon>
        <taxon>Zingiberales</taxon>
        <taxon>Musaceae</taxon>
        <taxon>Musa</taxon>
    </lineage>
</organism>
<dbReference type="AlphaFoldDB" id="A0A8D6ZKE8"/>
<feature type="region of interest" description="Disordered" evidence="1">
    <location>
        <begin position="213"/>
        <end position="239"/>
    </location>
</feature>
<dbReference type="EMBL" id="HG996472">
    <property type="protein sequence ID" value="CAG1831625.1"/>
    <property type="molecule type" value="Genomic_DNA"/>
</dbReference>
<proteinExistence type="predicted"/>
<evidence type="ECO:0000256" key="1">
    <source>
        <dbReference type="SAM" id="MobiDB-lite"/>
    </source>
</evidence>
<evidence type="ECO:0000313" key="2">
    <source>
        <dbReference type="EMBL" id="CAG1831625.1"/>
    </source>
</evidence>
<feature type="region of interest" description="Disordered" evidence="1">
    <location>
        <begin position="15"/>
        <end position="38"/>
    </location>
</feature>
<accession>A0A8D6ZKE8</accession>
<name>A0A8D6ZKE8_MUSAM</name>